<name>A0A9R1GPB5_WHEAT</name>
<proteinExistence type="predicted"/>
<comment type="caution">
    <text evidence="2">The sequence shown here is derived from an EMBL/GenBank/DDBJ whole genome shotgun (WGS) entry which is preliminary data.</text>
</comment>
<accession>A0A9R1GPB5</accession>
<feature type="compositionally biased region" description="Gly residues" evidence="1">
    <location>
        <begin position="1"/>
        <end position="25"/>
    </location>
</feature>
<evidence type="ECO:0000256" key="1">
    <source>
        <dbReference type="SAM" id="MobiDB-lite"/>
    </source>
</evidence>
<sequence>GEGSVVPAAGGGGAAGSVAGVGAGGQQPRPESGRGPGSDGARGRQAGAAVPVPLLRQDVPKSQALGGHQNAHRKGRLDGLLSDPYHNDGPFGGAAVAAASTEPSYYFGTSIASHGGGGVAAAPTAGACSRPERRGSGGGAPRFAEHAVPLDPYPGRDGVVGWPWACAASGAGEALDLELRL</sequence>
<protein>
    <submittedName>
        <fullName evidence="2">Uncharacterized protein</fullName>
    </submittedName>
</protein>
<feature type="region of interest" description="Disordered" evidence="1">
    <location>
        <begin position="1"/>
        <end position="84"/>
    </location>
</feature>
<gene>
    <name evidence="2" type="ORF">CFC21_059359</name>
</gene>
<dbReference type="EMBL" id="CM022221">
    <property type="protein sequence ID" value="KAF7051081.1"/>
    <property type="molecule type" value="Genomic_DNA"/>
</dbReference>
<organism evidence="2">
    <name type="scientific">Triticum aestivum</name>
    <name type="common">Wheat</name>
    <dbReference type="NCBI Taxonomy" id="4565"/>
    <lineage>
        <taxon>Eukaryota</taxon>
        <taxon>Viridiplantae</taxon>
        <taxon>Streptophyta</taxon>
        <taxon>Embryophyta</taxon>
        <taxon>Tracheophyta</taxon>
        <taxon>Spermatophyta</taxon>
        <taxon>Magnoliopsida</taxon>
        <taxon>Liliopsida</taxon>
        <taxon>Poales</taxon>
        <taxon>Poaceae</taxon>
        <taxon>BOP clade</taxon>
        <taxon>Pooideae</taxon>
        <taxon>Triticodae</taxon>
        <taxon>Triticeae</taxon>
        <taxon>Triticinae</taxon>
        <taxon>Triticum</taxon>
    </lineage>
</organism>
<reference evidence="2" key="2">
    <citation type="submission" date="2020-03" db="EMBL/GenBank/DDBJ databases">
        <title>The second near-complete assembly of the hexaploid bread wheat (Triticum aestivum) genome.</title>
        <authorList>
            <person name="Zimin A.V."/>
            <person name="Puiu D."/>
            <person name="Shumante A."/>
            <person name="Alonge M."/>
            <person name="Salzberg S.L."/>
        </authorList>
    </citation>
    <scope>NUCLEOTIDE SEQUENCE</scope>
    <source>
        <tissue evidence="2">Leaf</tissue>
    </source>
</reference>
<dbReference type="Proteomes" id="UP000815260">
    <property type="component" value="Chromosome 4B"/>
</dbReference>
<dbReference type="AlphaFoldDB" id="A0A9R1GPB5"/>
<evidence type="ECO:0000313" key="2">
    <source>
        <dbReference type="EMBL" id="KAF7051081.1"/>
    </source>
</evidence>
<reference evidence="2" key="1">
    <citation type="journal article" date="2017" name="Gigascience">
        <title>The first near-complete assembly of the hexaploid bread wheat genome, Triticum aestivum.</title>
        <authorList>
            <person name="Zimin A.V."/>
            <person name="Puiu D."/>
            <person name="Hall R."/>
            <person name="Kingan S."/>
            <person name="Clavijo B.J."/>
            <person name="Salzberg S.L."/>
        </authorList>
    </citation>
    <scope>NUCLEOTIDE SEQUENCE</scope>
    <source>
        <tissue evidence="2">Leaf</tissue>
    </source>
</reference>
<feature type="non-terminal residue" evidence="2">
    <location>
        <position position="1"/>
    </location>
</feature>
<feature type="region of interest" description="Disordered" evidence="1">
    <location>
        <begin position="124"/>
        <end position="150"/>
    </location>
</feature>